<dbReference type="EMBL" id="CP029480">
    <property type="protein sequence ID" value="AWV96679.1"/>
    <property type="molecule type" value="Genomic_DNA"/>
</dbReference>
<keyword evidence="2" id="KW-1185">Reference proteome</keyword>
<sequence>MKNIFLLSLFFLSIACSKTQVEAEKANCKITEATFSTTKKLRFEYDGERIKKVTYFISGYVYDINLVYDNSGRLSATEWFRDGVVINNESFTYSGDKISRVDYLYTDGYDGFNELEYNAAGQITKFTYDNEGATRVPYYTFDYDSNGSLIKTEHFGLDGDLVLRKIVKPMNLVKSPESLIISAGMPYDLFYGLPFKSVLGGDGTIIETYYPNSDGDLELFTTGVVSESNVSSSNYLESYLATVTGGSSFTNSTKYTLEGCN</sequence>
<evidence type="ECO:0000313" key="2">
    <source>
        <dbReference type="Proteomes" id="UP000249873"/>
    </source>
</evidence>
<protein>
    <recommendedName>
        <fullName evidence="3">DUF4595 domain-containing protein</fullName>
    </recommendedName>
</protein>
<reference evidence="1 2" key="1">
    <citation type="submission" date="2018-05" db="EMBL/GenBank/DDBJ databases">
        <title>Complete genome sequence of Arcticibacterium luteifluviistationis SM1504T, a cytophagaceae bacterium isolated from Arctic surface seawater.</title>
        <authorList>
            <person name="Li Y."/>
            <person name="Qin Q.-L."/>
        </authorList>
    </citation>
    <scope>NUCLEOTIDE SEQUENCE [LARGE SCALE GENOMIC DNA]</scope>
    <source>
        <strain evidence="1 2">SM1504</strain>
    </source>
</reference>
<dbReference type="AlphaFoldDB" id="A0A2Z4G6B6"/>
<dbReference type="PROSITE" id="PS51257">
    <property type="entry name" value="PROKAR_LIPOPROTEIN"/>
    <property type="match status" value="1"/>
</dbReference>
<dbReference type="OrthoDB" id="936957at2"/>
<organism evidence="1 2">
    <name type="scientific">Arcticibacterium luteifluviistationis</name>
    <dbReference type="NCBI Taxonomy" id="1784714"/>
    <lineage>
        <taxon>Bacteria</taxon>
        <taxon>Pseudomonadati</taxon>
        <taxon>Bacteroidota</taxon>
        <taxon>Cytophagia</taxon>
        <taxon>Cytophagales</taxon>
        <taxon>Leadbetterellaceae</taxon>
        <taxon>Arcticibacterium</taxon>
    </lineage>
</organism>
<dbReference type="Proteomes" id="UP000249873">
    <property type="component" value="Chromosome"/>
</dbReference>
<proteinExistence type="predicted"/>
<dbReference type="Gene3D" id="2.180.10.10">
    <property type="entry name" value="RHS repeat-associated core"/>
    <property type="match status" value="1"/>
</dbReference>
<dbReference type="RefSeq" id="WP_111369781.1">
    <property type="nucleotide sequence ID" value="NZ_CP029480.1"/>
</dbReference>
<dbReference type="KEGG" id="als:DJ013_00095"/>
<evidence type="ECO:0008006" key="3">
    <source>
        <dbReference type="Google" id="ProtNLM"/>
    </source>
</evidence>
<evidence type="ECO:0000313" key="1">
    <source>
        <dbReference type="EMBL" id="AWV96679.1"/>
    </source>
</evidence>
<name>A0A2Z4G6B6_9BACT</name>
<gene>
    <name evidence="1" type="ORF">DJ013_00095</name>
</gene>
<accession>A0A2Z4G6B6</accession>